<evidence type="ECO:0000256" key="1">
    <source>
        <dbReference type="SAM" id="MobiDB-lite"/>
    </source>
</evidence>
<dbReference type="PATRIC" id="fig|1125718.3.peg.1201"/>
<gene>
    <name evidence="2" type="ORF">HMPREF1318_2649</name>
</gene>
<organism evidence="2 3">
    <name type="scientific">Actinomyces massiliensis F0489</name>
    <dbReference type="NCBI Taxonomy" id="1125718"/>
    <lineage>
        <taxon>Bacteria</taxon>
        <taxon>Bacillati</taxon>
        <taxon>Actinomycetota</taxon>
        <taxon>Actinomycetes</taxon>
        <taxon>Actinomycetales</taxon>
        <taxon>Actinomycetaceae</taxon>
        <taxon>Actinomyces</taxon>
    </lineage>
</organism>
<feature type="non-terminal residue" evidence="2">
    <location>
        <position position="1"/>
    </location>
</feature>
<sequence length="146" mass="15622">AGLAPVLEDASGRRLVAGEAESLRRSGLRAPEPARPGSHHMVRLHRLGQEELTVMVSRLRAGEQVSTDSGVPASAATDPVHSLALLRQAQTSRTHLQLRLAGSDGAVQERRVRVLAVEPGRVRIADVVRQTELTVAVHRIVSVNSG</sequence>
<protein>
    <submittedName>
        <fullName evidence="2">Uncharacterized protein</fullName>
    </submittedName>
</protein>
<accession>J0NFN5</accession>
<dbReference type="AlphaFoldDB" id="J0NFN5"/>
<name>J0NFN5_9ACTO</name>
<dbReference type="Proteomes" id="UP000002941">
    <property type="component" value="Unassembled WGS sequence"/>
</dbReference>
<dbReference type="EMBL" id="AKFT01000092">
    <property type="protein sequence ID" value="EJF45884.1"/>
    <property type="molecule type" value="Genomic_DNA"/>
</dbReference>
<reference evidence="2 3" key="1">
    <citation type="submission" date="2012-05" db="EMBL/GenBank/DDBJ databases">
        <authorList>
            <person name="Harkins D.M."/>
            <person name="Madupu R."/>
            <person name="Durkin A.S."/>
            <person name="Torralba M."/>
            <person name="Methe B."/>
            <person name="Sutton G.G."/>
            <person name="Nelson K.E."/>
        </authorList>
    </citation>
    <scope>NUCLEOTIDE SEQUENCE [LARGE SCALE GENOMIC DNA]</scope>
    <source>
        <strain evidence="2 3">F0489</strain>
    </source>
</reference>
<feature type="region of interest" description="Disordered" evidence="1">
    <location>
        <begin position="18"/>
        <end position="38"/>
    </location>
</feature>
<comment type="caution">
    <text evidence="2">The sequence shown here is derived from an EMBL/GenBank/DDBJ whole genome shotgun (WGS) entry which is preliminary data.</text>
</comment>
<proteinExistence type="predicted"/>
<keyword evidence="3" id="KW-1185">Reference proteome</keyword>
<evidence type="ECO:0000313" key="3">
    <source>
        <dbReference type="Proteomes" id="UP000002941"/>
    </source>
</evidence>
<evidence type="ECO:0000313" key="2">
    <source>
        <dbReference type="EMBL" id="EJF45884.1"/>
    </source>
</evidence>
<dbReference type="eggNOG" id="ENOG5030RAE">
    <property type="taxonomic scope" value="Bacteria"/>
</dbReference>